<gene>
    <name evidence="1" type="ORF">UFOVP142_17</name>
</gene>
<sequence length="462" mass="46939">MSSIRIKRRSSTGAAGAPSSLLNAELAYNEADNTLYYGYGDNGSGGATSISSIAGPGAFTTLGTTQTLTGNKTFSGGLYSATPASTENSTMVATTAYVQNKLVNLANVVNTFNGRTGTVNLTLNDVNSALVTSNGGSIAYSGDATYKSNLSVKSNTTGLSVDTLTTATDTYIRFSKSGTGTEAWYSWLHQSSSLLEVLYNYTPNGNAYYGQTGIQINANSIKSVCTYGSMDFSASTALITRGFADGQYLTSANLSSYLTIANHTFASLSGKPTTLSGYGITDGAPLASPTFTGTLTASGDAVISGNLTVSGTTTTINSTIVNVNDKNVVLGNVTTPTDATADGGGITLLGASQKTLNWYNASQSWFSSENFGIAASKTYQINNTTVLSATGLGSGVVNSSLTSVGTIGTGTWQGTTIGVAYGGTGATSLTGLIKGNGSSAFTAATPGTDYLAPSSTIDGGTF</sequence>
<reference evidence="1" key="1">
    <citation type="submission" date="2020-05" db="EMBL/GenBank/DDBJ databases">
        <authorList>
            <person name="Chiriac C."/>
            <person name="Salcher M."/>
            <person name="Ghai R."/>
            <person name="Kavagutti S V."/>
        </authorList>
    </citation>
    <scope>NUCLEOTIDE SEQUENCE</scope>
</reference>
<accession>A0A6J7XUD1</accession>
<dbReference type="EMBL" id="LR798460">
    <property type="protein sequence ID" value="CAB5237926.1"/>
    <property type="molecule type" value="Genomic_DNA"/>
</dbReference>
<name>A0A6J7XUD1_9CAUD</name>
<proteinExistence type="predicted"/>
<protein>
    <submittedName>
        <fullName evidence="1">Uncharacterized protein</fullName>
    </submittedName>
</protein>
<evidence type="ECO:0000313" key="1">
    <source>
        <dbReference type="EMBL" id="CAB5237926.1"/>
    </source>
</evidence>
<organism evidence="1">
    <name type="scientific">uncultured Caudovirales phage</name>
    <dbReference type="NCBI Taxonomy" id="2100421"/>
    <lineage>
        <taxon>Viruses</taxon>
        <taxon>Duplodnaviria</taxon>
        <taxon>Heunggongvirae</taxon>
        <taxon>Uroviricota</taxon>
        <taxon>Caudoviricetes</taxon>
        <taxon>Peduoviridae</taxon>
        <taxon>Maltschvirus</taxon>
        <taxon>Maltschvirus maltsch</taxon>
    </lineage>
</organism>